<gene>
    <name evidence="1" type="ORF">E5329_23655</name>
</gene>
<reference evidence="1" key="1">
    <citation type="submission" date="2019-04" db="EMBL/GenBank/DDBJ databases">
        <title>Microbes associate with the intestines of laboratory mice.</title>
        <authorList>
            <person name="Navarre W."/>
            <person name="Wong E."/>
            <person name="Huang K."/>
            <person name="Tropini C."/>
            <person name="Ng K."/>
            <person name="Yu B."/>
        </authorList>
    </citation>
    <scope>NUCLEOTIDE SEQUENCE</scope>
    <source>
        <strain evidence="1">NM01_1-7b</strain>
    </source>
</reference>
<accession>A0AC61RPK4</accession>
<proteinExistence type="predicted"/>
<dbReference type="EMBL" id="SRYA01000078">
    <property type="protein sequence ID" value="TGY90923.1"/>
    <property type="molecule type" value="Genomic_DNA"/>
</dbReference>
<evidence type="ECO:0000313" key="2">
    <source>
        <dbReference type="Proteomes" id="UP000304953"/>
    </source>
</evidence>
<organism evidence="1 2">
    <name type="scientific">Petralouisia muris</name>
    <dbReference type="NCBI Taxonomy" id="3032872"/>
    <lineage>
        <taxon>Bacteria</taxon>
        <taxon>Bacillati</taxon>
        <taxon>Bacillota</taxon>
        <taxon>Clostridia</taxon>
        <taxon>Lachnospirales</taxon>
        <taxon>Lachnospiraceae</taxon>
        <taxon>Petralouisia</taxon>
    </lineage>
</organism>
<name>A0AC61RPK4_9FIRM</name>
<protein>
    <submittedName>
        <fullName evidence="1">Uncharacterized protein</fullName>
    </submittedName>
</protein>
<keyword evidence="2" id="KW-1185">Reference proteome</keyword>
<comment type="caution">
    <text evidence="1">The sequence shown here is derived from an EMBL/GenBank/DDBJ whole genome shotgun (WGS) entry which is preliminary data.</text>
</comment>
<sequence length="102" mass="11892">MLPIKKDGSQSAVSDFQEYSMVCPMEFARYEGFTEAEVKKLCTENEEIQLEFARAICEVKRDDTIRRSDCSEKRKKISVCIKRVWRENFAGGHFLVRAPCIY</sequence>
<dbReference type="Proteomes" id="UP000304953">
    <property type="component" value="Unassembled WGS sequence"/>
</dbReference>
<evidence type="ECO:0000313" key="1">
    <source>
        <dbReference type="EMBL" id="TGY90923.1"/>
    </source>
</evidence>